<protein>
    <submittedName>
        <fullName evidence="2">Uncharacterized protein</fullName>
    </submittedName>
</protein>
<feature type="region of interest" description="Disordered" evidence="1">
    <location>
        <begin position="62"/>
        <end position="88"/>
    </location>
</feature>
<proteinExistence type="predicted"/>
<organism evidence="2">
    <name type="scientific">viral metagenome</name>
    <dbReference type="NCBI Taxonomy" id="1070528"/>
    <lineage>
        <taxon>unclassified sequences</taxon>
        <taxon>metagenomes</taxon>
        <taxon>organismal metagenomes</taxon>
    </lineage>
</organism>
<accession>A0A6C0HTT2</accession>
<evidence type="ECO:0000313" key="2">
    <source>
        <dbReference type="EMBL" id="QHT84168.1"/>
    </source>
</evidence>
<name>A0A6C0HTT2_9ZZZZ</name>
<evidence type="ECO:0000256" key="1">
    <source>
        <dbReference type="SAM" id="MobiDB-lite"/>
    </source>
</evidence>
<feature type="compositionally biased region" description="Basic and acidic residues" evidence="1">
    <location>
        <begin position="62"/>
        <end position="80"/>
    </location>
</feature>
<sequence>MSLRRSQKSVQDLTLLGHEETKQNSNENNKPNSILSGKVSSTSKFAKKKGMCDECGIRSGAEDIHAYSEGRRRSPEEYATRVKNVSTS</sequence>
<feature type="compositionally biased region" description="Polar residues" evidence="1">
    <location>
        <begin position="23"/>
        <end position="42"/>
    </location>
</feature>
<feature type="region of interest" description="Disordered" evidence="1">
    <location>
        <begin position="1"/>
        <end position="42"/>
    </location>
</feature>
<dbReference type="AlphaFoldDB" id="A0A6C0HTT2"/>
<dbReference type="EMBL" id="MN740015">
    <property type="protein sequence ID" value="QHT84168.1"/>
    <property type="molecule type" value="Genomic_DNA"/>
</dbReference>
<reference evidence="2" key="1">
    <citation type="journal article" date="2020" name="Nature">
        <title>Giant virus diversity and host interactions through global metagenomics.</title>
        <authorList>
            <person name="Schulz F."/>
            <person name="Roux S."/>
            <person name="Paez-Espino D."/>
            <person name="Jungbluth S."/>
            <person name="Walsh D.A."/>
            <person name="Denef V.J."/>
            <person name="McMahon K.D."/>
            <person name="Konstantinidis K.T."/>
            <person name="Eloe-Fadrosh E.A."/>
            <person name="Kyrpides N.C."/>
            <person name="Woyke T."/>
        </authorList>
    </citation>
    <scope>NUCLEOTIDE SEQUENCE</scope>
    <source>
        <strain evidence="2">GVMAG-M-3300023184-16</strain>
    </source>
</reference>